<gene>
    <name evidence="1" type="ORF">ACJDUG_14960</name>
</gene>
<accession>A0ABW8T6P3</accession>
<organism evidence="1 2">
    <name type="scientific">Candidatus Clostridium stratigraminis</name>
    <dbReference type="NCBI Taxonomy" id="3381661"/>
    <lineage>
        <taxon>Bacteria</taxon>
        <taxon>Bacillati</taxon>
        <taxon>Bacillota</taxon>
        <taxon>Clostridia</taxon>
        <taxon>Eubacteriales</taxon>
        <taxon>Clostridiaceae</taxon>
        <taxon>Clostridium</taxon>
    </lineage>
</organism>
<protein>
    <submittedName>
        <fullName evidence="1">Uncharacterized protein</fullName>
    </submittedName>
</protein>
<comment type="caution">
    <text evidence="1">The sequence shown here is derived from an EMBL/GenBank/DDBJ whole genome shotgun (WGS) entry which is preliminary data.</text>
</comment>
<keyword evidence="2" id="KW-1185">Reference proteome</keyword>
<dbReference type="RefSeq" id="WP_406770686.1">
    <property type="nucleotide sequence ID" value="NZ_JBJHZZ010000014.1"/>
</dbReference>
<evidence type="ECO:0000313" key="2">
    <source>
        <dbReference type="Proteomes" id="UP001623591"/>
    </source>
</evidence>
<reference evidence="1 2" key="1">
    <citation type="submission" date="2024-11" db="EMBL/GenBank/DDBJ databases">
        <authorList>
            <person name="Heng Y.C."/>
            <person name="Lim A.C.H."/>
            <person name="Lee J.K.Y."/>
            <person name="Kittelmann S."/>
        </authorList>
    </citation>
    <scope>NUCLEOTIDE SEQUENCE [LARGE SCALE GENOMIC DNA]</scope>
    <source>
        <strain evidence="1 2">WILCCON 0185</strain>
    </source>
</reference>
<name>A0ABW8T6P3_9CLOT</name>
<proteinExistence type="predicted"/>
<dbReference type="Proteomes" id="UP001623591">
    <property type="component" value="Unassembled WGS sequence"/>
</dbReference>
<evidence type="ECO:0000313" key="1">
    <source>
        <dbReference type="EMBL" id="MFL0248259.1"/>
    </source>
</evidence>
<sequence>MFEKSHIDLGKLDRVPSGKPFEYKDVVSDKLDSILHTEDGKRFKDEVEKGLYNNIKIEKDTGSHLLYKKL</sequence>
<dbReference type="EMBL" id="JBJHZZ010000014">
    <property type="protein sequence ID" value="MFL0248259.1"/>
    <property type="molecule type" value="Genomic_DNA"/>
</dbReference>